<evidence type="ECO:0000313" key="1">
    <source>
        <dbReference type="EMBL" id="KAI4339812.1"/>
    </source>
</evidence>
<organism evidence="1 2">
    <name type="scientific">Melastoma candidum</name>
    <dbReference type="NCBI Taxonomy" id="119954"/>
    <lineage>
        <taxon>Eukaryota</taxon>
        <taxon>Viridiplantae</taxon>
        <taxon>Streptophyta</taxon>
        <taxon>Embryophyta</taxon>
        <taxon>Tracheophyta</taxon>
        <taxon>Spermatophyta</taxon>
        <taxon>Magnoliopsida</taxon>
        <taxon>eudicotyledons</taxon>
        <taxon>Gunneridae</taxon>
        <taxon>Pentapetalae</taxon>
        <taxon>rosids</taxon>
        <taxon>malvids</taxon>
        <taxon>Myrtales</taxon>
        <taxon>Melastomataceae</taxon>
        <taxon>Melastomatoideae</taxon>
        <taxon>Melastomateae</taxon>
        <taxon>Melastoma</taxon>
    </lineage>
</organism>
<dbReference type="Proteomes" id="UP001057402">
    <property type="component" value="Chromosome 7"/>
</dbReference>
<name>A0ACB9NVY3_9MYRT</name>
<proteinExistence type="predicted"/>
<dbReference type="EMBL" id="CM042886">
    <property type="protein sequence ID" value="KAI4339812.1"/>
    <property type="molecule type" value="Genomic_DNA"/>
</dbReference>
<reference evidence="2" key="1">
    <citation type="journal article" date="2023" name="Front. Plant Sci.">
        <title>Chromosomal-level genome assembly of Melastoma candidum provides insights into trichome evolution.</title>
        <authorList>
            <person name="Zhong Y."/>
            <person name="Wu W."/>
            <person name="Sun C."/>
            <person name="Zou P."/>
            <person name="Liu Y."/>
            <person name="Dai S."/>
            <person name="Zhou R."/>
        </authorList>
    </citation>
    <scope>NUCLEOTIDE SEQUENCE [LARGE SCALE GENOMIC DNA]</scope>
</reference>
<evidence type="ECO:0000313" key="2">
    <source>
        <dbReference type="Proteomes" id="UP001057402"/>
    </source>
</evidence>
<sequence length="158" mass="17605">MSLSASDGTKGCESGWTVYLNESWSLSPEEWHSSAGRGYTREDDSYRGRTKDEEGENLSMVSDASSGPPSREVEDDCSNGSFPPRKHPSKTKKKTGESSKVEQYLNYYYYEDTACSTHLKCTEQEKTGSRCFQYNKNSAPAERANPGKKGSLKNRKGT</sequence>
<protein>
    <submittedName>
        <fullName evidence="1">Uncharacterized protein</fullName>
    </submittedName>
</protein>
<gene>
    <name evidence="1" type="ORF">MLD38_024712</name>
</gene>
<accession>A0ACB9NVY3</accession>
<comment type="caution">
    <text evidence="1">The sequence shown here is derived from an EMBL/GenBank/DDBJ whole genome shotgun (WGS) entry which is preliminary data.</text>
</comment>
<keyword evidence="2" id="KW-1185">Reference proteome</keyword>